<accession>A0ABQ1FVN7</accession>
<evidence type="ECO:0000259" key="1">
    <source>
        <dbReference type="Pfam" id="PF06605"/>
    </source>
</evidence>
<comment type="caution">
    <text evidence="2">The sequence shown here is derived from an EMBL/GenBank/DDBJ whole genome shotgun (WGS) entry which is preliminary data.</text>
</comment>
<sequence length="728" mass="82495">MEIDELDYEKDEQNNSYVRAICQDQMAIELEDDWIHKVEIENQLAGEALRAVLDMSESRWKPGRISLTNRATLEPLISKSASEALNELVKAYGGIIRARVTFEGGKVTGRYIDWYAEEDWEDFTGIRWEEGRNLQKIKKTVVQRWVKTSIIPYGKKLDSNTVYWIVVQRTTNKTTAQNTVNALKAKGFKEADYVEEESEYVVRAKVYKMKAWAEKELYVVREKGWPQATVEEKQLDGSGGIEQNPAGNDGEYITIKDVEWSRDKGHPYDKPKGEEFMVDPEAVQIWGRPNYDGSSRHRWAQVHWDEIEEPEELAEAAAEWLKEHNHEYATYEAEVVDRSMEPGRSHESIRLGTAGHIIDDSFRPPIEVRVRVIALEVNLNDRTQVKITLGNFTPSALETVSNVDKELQRKVSKGAPITLLDTTVQTTKDRLRRSRGYKYESETMGTIWSDGPYGDPETQSYVQVKGGIIALADRWDPVAGEPDWRTGITGSGISADMITTGTLNAELVNIESVNEVGSRLIRMNNGELHTYTNDVKTMKVGGYSVQIFDHGDFDPNPNNDMVGHLAMSWRGTTGDGPGEASLRGLALSTLKDFVRITQDEYDPERGYYTIKKTGFGAFFTSPPYEGWRNGWAQIQLPYTFFGESSAHIDANNHSSGDAAIRLKADQDSYIFVRSNGEVHIQSGGLAKLRFMPNHYVTTNGIQHHALLIRGWSDNKWYPVEVRPTPVDF</sequence>
<proteinExistence type="predicted"/>
<dbReference type="EMBL" id="BMEX01000001">
    <property type="protein sequence ID" value="GGA32068.1"/>
    <property type="molecule type" value="Genomic_DNA"/>
</dbReference>
<keyword evidence="3" id="KW-1185">Reference proteome</keyword>
<dbReference type="RefSeq" id="WP_188428673.1">
    <property type="nucleotide sequence ID" value="NZ_BMEX01000001.1"/>
</dbReference>
<dbReference type="Proteomes" id="UP000617979">
    <property type="component" value="Unassembled WGS sequence"/>
</dbReference>
<name>A0ABQ1FVN7_9BACL</name>
<dbReference type="InterPro" id="IPR010572">
    <property type="entry name" value="Tail_dom"/>
</dbReference>
<dbReference type="Pfam" id="PF06605">
    <property type="entry name" value="Prophage_tail"/>
    <property type="match status" value="1"/>
</dbReference>
<evidence type="ECO:0000313" key="3">
    <source>
        <dbReference type="Proteomes" id="UP000617979"/>
    </source>
</evidence>
<protein>
    <recommendedName>
        <fullName evidence="1">Tail spike domain-containing protein</fullName>
    </recommendedName>
</protein>
<feature type="domain" description="Tail spike" evidence="1">
    <location>
        <begin position="30"/>
        <end position="401"/>
    </location>
</feature>
<evidence type="ECO:0000313" key="2">
    <source>
        <dbReference type="EMBL" id="GGA32068.1"/>
    </source>
</evidence>
<organism evidence="2 3">
    <name type="scientific">Kroppenstedtia guangzhouensis</name>
    <dbReference type="NCBI Taxonomy" id="1274356"/>
    <lineage>
        <taxon>Bacteria</taxon>
        <taxon>Bacillati</taxon>
        <taxon>Bacillota</taxon>
        <taxon>Bacilli</taxon>
        <taxon>Bacillales</taxon>
        <taxon>Thermoactinomycetaceae</taxon>
        <taxon>Kroppenstedtia</taxon>
    </lineage>
</organism>
<gene>
    <name evidence="2" type="ORF">GCM10007416_00800</name>
</gene>
<reference evidence="3" key="1">
    <citation type="journal article" date="2019" name="Int. J. Syst. Evol. Microbiol.">
        <title>The Global Catalogue of Microorganisms (GCM) 10K type strain sequencing project: providing services to taxonomists for standard genome sequencing and annotation.</title>
        <authorList>
            <consortium name="The Broad Institute Genomics Platform"/>
            <consortium name="The Broad Institute Genome Sequencing Center for Infectious Disease"/>
            <person name="Wu L."/>
            <person name="Ma J."/>
        </authorList>
    </citation>
    <scope>NUCLEOTIDE SEQUENCE [LARGE SCALE GENOMIC DNA]</scope>
    <source>
        <strain evidence="3">CGMCC 1.12404</strain>
    </source>
</reference>